<feature type="compositionally biased region" description="Basic and acidic residues" evidence="1">
    <location>
        <begin position="780"/>
        <end position="791"/>
    </location>
</feature>
<organism evidence="2">
    <name type="scientific">Cladocopium goreaui</name>
    <dbReference type="NCBI Taxonomy" id="2562237"/>
    <lineage>
        <taxon>Eukaryota</taxon>
        <taxon>Sar</taxon>
        <taxon>Alveolata</taxon>
        <taxon>Dinophyceae</taxon>
        <taxon>Suessiales</taxon>
        <taxon>Symbiodiniaceae</taxon>
        <taxon>Cladocopium</taxon>
    </lineage>
</organism>
<name>A0A9P1C025_9DINO</name>
<feature type="compositionally biased region" description="Basic and acidic residues" evidence="1">
    <location>
        <begin position="50"/>
        <end position="73"/>
    </location>
</feature>
<feature type="compositionally biased region" description="Pro residues" evidence="1">
    <location>
        <begin position="481"/>
        <end position="490"/>
    </location>
</feature>
<feature type="compositionally biased region" description="Basic and acidic residues" evidence="1">
    <location>
        <begin position="689"/>
        <end position="702"/>
    </location>
</feature>
<feature type="compositionally biased region" description="Low complexity" evidence="1">
    <location>
        <begin position="454"/>
        <end position="466"/>
    </location>
</feature>
<keyword evidence="4" id="KW-0548">Nucleotidyltransferase</keyword>
<evidence type="ECO:0000256" key="1">
    <source>
        <dbReference type="SAM" id="MobiDB-lite"/>
    </source>
</evidence>
<feature type="compositionally biased region" description="Basic and acidic residues" evidence="1">
    <location>
        <begin position="125"/>
        <end position="142"/>
    </location>
</feature>
<feature type="compositionally biased region" description="Polar residues" evidence="1">
    <location>
        <begin position="763"/>
        <end position="777"/>
    </location>
</feature>
<feature type="compositionally biased region" description="Basic and acidic residues" evidence="1">
    <location>
        <begin position="650"/>
        <end position="662"/>
    </location>
</feature>
<feature type="compositionally biased region" description="Polar residues" evidence="1">
    <location>
        <begin position="1"/>
        <end position="16"/>
    </location>
</feature>
<reference evidence="2" key="1">
    <citation type="submission" date="2022-10" db="EMBL/GenBank/DDBJ databases">
        <authorList>
            <person name="Chen Y."/>
            <person name="Dougan E. K."/>
            <person name="Chan C."/>
            <person name="Rhodes N."/>
            <person name="Thang M."/>
        </authorList>
    </citation>
    <scope>NUCLEOTIDE SEQUENCE</scope>
</reference>
<proteinExistence type="predicted"/>
<feature type="compositionally biased region" description="Basic and acidic residues" evidence="1">
    <location>
        <begin position="376"/>
        <end position="405"/>
    </location>
</feature>
<comment type="caution">
    <text evidence="2">The sequence shown here is derived from an EMBL/GenBank/DDBJ whole genome shotgun (WGS) entry which is preliminary data.</text>
</comment>
<protein>
    <submittedName>
        <fullName evidence="4">Reverse transcriptase Ty1/copia-type domain-containing protein</fullName>
    </submittedName>
</protein>
<feature type="region of interest" description="Disordered" evidence="1">
    <location>
        <begin position="1"/>
        <end position="155"/>
    </location>
</feature>
<dbReference type="AlphaFoldDB" id="A0A9P1C025"/>
<feature type="compositionally biased region" description="Polar residues" evidence="1">
    <location>
        <begin position="707"/>
        <end position="716"/>
    </location>
</feature>
<feature type="region of interest" description="Disordered" evidence="1">
    <location>
        <begin position="346"/>
        <end position="508"/>
    </location>
</feature>
<feature type="compositionally biased region" description="Basic and acidic residues" evidence="1">
    <location>
        <begin position="470"/>
        <end position="480"/>
    </location>
</feature>
<feature type="compositionally biased region" description="Basic and acidic residues" evidence="1">
    <location>
        <begin position="346"/>
        <end position="356"/>
    </location>
</feature>
<dbReference type="EMBL" id="CAMXCT030000654">
    <property type="protein sequence ID" value="CAL4768997.1"/>
    <property type="molecule type" value="Genomic_DNA"/>
</dbReference>
<keyword evidence="4" id="KW-0808">Transferase</keyword>
<keyword evidence="5" id="KW-1185">Reference proteome</keyword>
<dbReference type="Proteomes" id="UP001152797">
    <property type="component" value="Unassembled WGS sequence"/>
</dbReference>
<keyword evidence="4" id="KW-0695">RNA-directed DNA polymerase</keyword>
<evidence type="ECO:0000313" key="5">
    <source>
        <dbReference type="Proteomes" id="UP001152797"/>
    </source>
</evidence>
<sequence length="851" mass="96050">MAWDSSSSSDEPLQQRASRRILSGRTPRQIPLLADSSDEEIASVSPKIVKPREGEKAEQDAKSETGDSRDSSPAKELSLAKFAPEKPENVESNVADVAPADTSLVDSNSERSESKSVVRTGWRFKAQDRAVDSEGNCADRSKSPRSPGRRAARWNSQAMKIQETSETQVFERLYNDFLQKTQVEKLASKEPRVKESEGQVFDRLYEDALVKRHKREAAEKREAKEKEEEQQLLRLQAPEEQVMAMCQRLYDRRKVKETTALEPPKLQDPADALETNRKLHSFVQHQSVWNANRVARAEAERVKQLDSERRYLEENSIHRSLTPVHGCYDRLYKDFDKRAARLEKLRNAQQSEDRMTPKSSPRPGVDTTEVSTRLHGHFEERKNRLDQKRKEQEEYIRWRSQDPRSVRSARSQSPRTPSTATALSQTSSESTWRTRPGTPRGNSRSVTPDKSRSPRNAARAGANSANQGSKEAKPELEAPRKPPQPQPDPQDQPTEAKAKSEKSETSLRAEVEVSIISARGAILMETKDDSWTCSVEVGAAAKPKKIILQTEQQMGRSPVWDSKAQATLFQPDVLQFKICNAVGCMAQTSLSVASILMICYSGFDGELKLQPTSPVAKRGDEDEDEDDATYLHVSMRVLVVTEKRQIPDCDVEKIPEESEKNAESAPHSHRKVHPHEGYKAKPYGIVTEQMRRQTDRMKDRTKPGMSLKSSKSSTVGTAFRSAAPGGRQSQEAPNARGASRKPLVQSAPKGPNGPQTPKRKETSNAGKDQQPQDSKIQVPTEEHKVQPDQHHQPRKLRQRSRIRTMRSVSFDRSTRSTPGDSYEVEILITEPFLTVNIEDEFLPRHLRREMT</sequence>
<accession>A0A9P1C025</accession>
<evidence type="ECO:0000313" key="3">
    <source>
        <dbReference type="EMBL" id="CAL1135060.1"/>
    </source>
</evidence>
<dbReference type="EMBL" id="CAMXCT020000654">
    <property type="protein sequence ID" value="CAL1135060.1"/>
    <property type="molecule type" value="Genomic_DNA"/>
</dbReference>
<dbReference type="GO" id="GO:0003964">
    <property type="term" value="F:RNA-directed DNA polymerase activity"/>
    <property type="evidence" value="ECO:0007669"/>
    <property type="project" value="UniProtKB-KW"/>
</dbReference>
<dbReference type="EMBL" id="CAMXCT010000654">
    <property type="protein sequence ID" value="CAI3981685.1"/>
    <property type="molecule type" value="Genomic_DNA"/>
</dbReference>
<evidence type="ECO:0000313" key="4">
    <source>
        <dbReference type="EMBL" id="CAL4768997.1"/>
    </source>
</evidence>
<feature type="compositionally biased region" description="Basic and acidic residues" evidence="1">
    <location>
        <begin position="494"/>
        <end position="508"/>
    </location>
</feature>
<reference evidence="3" key="2">
    <citation type="submission" date="2024-04" db="EMBL/GenBank/DDBJ databases">
        <authorList>
            <person name="Chen Y."/>
            <person name="Shah S."/>
            <person name="Dougan E. K."/>
            <person name="Thang M."/>
            <person name="Chan C."/>
        </authorList>
    </citation>
    <scope>NUCLEOTIDE SEQUENCE [LARGE SCALE GENOMIC DNA]</scope>
</reference>
<feature type="compositionally biased region" description="Polar residues" evidence="1">
    <location>
        <begin position="408"/>
        <end position="433"/>
    </location>
</feature>
<feature type="compositionally biased region" description="Basic residues" evidence="1">
    <location>
        <begin position="792"/>
        <end position="803"/>
    </location>
</feature>
<gene>
    <name evidence="2" type="ORF">C1SCF055_LOCUS9449</name>
</gene>
<feature type="region of interest" description="Disordered" evidence="1">
    <location>
        <begin position="650"/>
        <end position="803"/>
    </location>
</feature>
<evidence type="ECO:0000313" key="2">
    <source>
        <dbReference type="EMBL" id="CAI3981685.1"/>
    </source>
</evidence>